<keyword evidence="21" id="KW-1185">Reference proteome</keyword>
<evidence type="ECO:0000256" key="5">
    <source>
        <dbReference type="ARBA" id="ARBA00022771"/>
    </source>
</evidence>
<feature type="domain" description="Helicase ATP-binding" evidence="18">
    <location>
        <begin position="442"/>
        <end position="612"/>
    </location>
</feature>
<evidence type="ECO:0000256" key="9">
    <source>
        <dbReference type="ARBA" id="ARBA00022840"/>
    </source>
</evidence>
<dbReference type="SMART" id="SM00487">
    <property type="entry name" value="DEXDc"/>
    <property type="match status" value="1"/>
</dbReference>
<accession>A0AAD7YKP5</accession>
<evidence type="ECO:0000256" key="15">
    <source>
        <dbReference type="PROSITE-ProRule" id="PRU00723"/>
    </source>
</evidence>
<dbReference type="EC" id="3.6.4.13" evidence="2"/>
<dbReference type="Pfam" id="PF05773">
    <property type="entry name" value="RWD"/>
    <property type="match status" value="1"/>
</dbReference>
<dbReference type="Pfam" id="PF00270">
    <property type="entry name" value="DEAD"/>
    <property type="match status" value="1"/>
</dbReference>
<feature type="compositionally biased region" description="Basic and acidic residues" evidence="16">
    <location>
        <begin position="13"/>
        <end position="36"/>
    </location>
</feature>
<dbReference type="InterPro" id="IPR011545">
    <property type="entry name" value="DEAD/DEAH_box_helicase_dom"/>
</dbReference>
<dbReference type="Gene3D" id="3.40.50.300">
    <property type="entry name" value="P-loop containing nucleotide triphosphate hydrolases"/>
    <property type="match status" value="2"/>
</dbReference>
<dbReference type="GO" id="GO:0005524">
    <property type="term" value="F:ATP binding"/>
    <property type="evidence" value="ECO:0007669"/>
    <property type="project" value="UniProtKB-KW"/>
</dbReference>
<dbReference type="InterPro" id="IPR011709">
    <property type="entry name" value="DEAD-box_helicase_OB_fold"/>
</dbReference>
<dbReference type="InterPro" id="IPR001650">
    <property type="entry name" value="Helicase_C-like"/>
</dbReference>
<dbReference type="Pfam" id="PF00642">
    <property type="entry name" value="zf-CCCH"/>
    <property type="match status" value="1"/>
</dbReference>
<dbReference type="SUPFAM" id="SSF90229">
    <property type="entry name" value="CCCH zinc finger"/>
    <property type="match status" value="1"/>
</dbReference>
<comment type="catalytic activity">
    <reaction evidence="11">
        <text>ATP + H2O = ADP + phosphate + H(+)</text>
        <dbReference type="Rhea" id="RHEA:13065"/>
        <dbReference type="ChEBI" id="CHEBI:15377"/>
        <dbReference type="ChEBI" id="CHEBI:15378"/>
        <dbReference type="ChEBI" id="CHEBI:30616"/>
        <dbReference type="ChEBI" id="CHEBI:43474"/>
        <dbReference type="ChEBI" id="CHEBI:456216"/>
        <dbReference type="EC" id="3.6.4.13"/>
    </reaction>
</comment>
<dbReference type="FunFam" id="1.20.120.1080:FF:000002">
    <property type="entry name" value="Putative ATP-dependent RNA helicase DHX36"/>
    <property type="match status" value="1"/>
</dbReference>
<dbReference type="SMART" id="SM00490">
    <property type="entry name" value="HELICc"/>
    <property type="match status" value="1"/>
</dbReference>
<evidence type="ECO:0000256" key="11">
    <source>
        <dbReference type="ARBA" id="ARBA00047984"/>
    </source>
</evidence>
<dbReference type="SMART" id="SM00356">
    <property type="entry name" value="ZnF_C3H1"/>
    <property type="match status" value="1"/>
</dbReference>
<dbReference type="Gene3D" id="1.20.120.1080">
    <property type="match status" value="3"/>
</dbReference>
<feature type="domain" description="C3H1-type" evidence="17">
    <location>
        <begin position="234"/>
        <end position="261"/>
    </location>
</feature>
<proteinExistence type="inferred from homology"/>
<keyword evidence="8 15" id="KW-0862">Zinc</keyword>
<keyword evidence="9" id="KW-0067">ATP-binding</keyword>
<evidence type="ECO:0000256" key="1">
    <source>
        <dbReference type="ARBA" id="ARBA00008792"/>
    </source>
</evidence>
<evidence type="ECO:0000256" key="7">
    <source>
        <dbReference type="ARBA" id="ARBA00022806"/>
    </source>
</evidence>
<dbReference type="Pfam" id="PF21010">
    <property type="entry name" value="HA2_C"/>
    <property type="match status" value="2"/>
</dbReference>
<name>A0AAD7YKP5_MYTSE</name>
<keyword evidence="7" id="KW-0347">Helicase</keyword>
<dbReference type="EMBL" id="JARGEI010000014">
    <property type="protein sequence ID" value="KAJ8720111.1"/>
    <property type="molecule type" value="Genomic_DNA"/>
</dbReference>
<dbReference type="InterPro" id="IPR036855">
    <property type="entry name" value="Znf_CCCH_sf"/>
</dbReference>
<gene>
    <name evidence="20" type="ORF">PYW07_012154</name>
</gene>
<dbReference type="PROSITE" id="PS50103">
    <property type="entry name" value="ZF_C3H1"/>
    <property type="match status" value="1"/>
</dbReference>
<keyword evidence="3 15" id="KW-0479">Metal-binding</keyword>
<evidence type="ECO:0000259" key="18">
    <source>
        <dbReference type="PROSITE" id="PS51192"/>
    </source>
</evidence>
<organism evidence="20 21">
    <name type="scientific">Mythimna separata</name>
    <name type="common">Oriental armyworm</name>
    <name type="synonym">Pseudaletia separata</name>
    <dbReference type="NCBI Taxonomy" id="271217"/>
    <lineage>
        <taxon>Eukaryota</taxon>
        <taxon>Metazoa</taxon>
        <taxon>Ecdysozoa</taxon>
        <taxon>Arthropoda</taxon>
        <taxon>Hexapoda</taxon>
        <taxon>Insecta</taxon>
        <taxon>Pterygota</taxon>
        <taxon>Neoptera</taxon>
        <taxon>Endopterygota</taxon>
        <taxon>Lepidoptera</taxon>
        <taxon>Glossata</taxon>
        <taxon>Ditrysia</taxon>
        <taxon>Noctuoidea</taxon>
        <taxon>Noctuidae</taxon>
        <taxon>Noctuinae</taxon>
        <taxon>Hadenini</taxon>
        <taxon>Mythimna</taxon>
    </lineage>
</organism>
<dbReference type="GO" id="GO:0003723">
    <property type="term" value="F:RNA binding"/>
    <property type="evidence" value="ECO:0007669"/>
    <property type="project" value="TreeGrafter"/>
</dbReference>
<evidence type="ECO:0000256" key="4">
    <source>
        <dbReference type="ARBA" id="ARBA00022741"/>
    </source>
</evidence>
<dbReference type="GO" id="GO:0003724">
    <property type="term" value="F:RNA helicase activity"/>
    <property type="evidence" value="ECO:0007669"/>
    <property type="project" value="UniProtKB-EC"/>
</dbReference>
<evidence type="ECO:0000256" key="6">
    <source>
        <dbReference type="ARBA" id="ARBA00022801"/>
    </source>
</evidence>
<dbReference type="SUPFAM" id="SSF52540">
    <property type="entry name" value="P-loop containing nucleoside triphosphate hydrolases"/>
    <property type="match status" value="1"/>
</dbReference>
<evidence type="ECO:0000256" key="16">
    <source>
        <dbReference type="SAM" id="MobiDB-lite"/>
    </source>
</evidence>
<dbReference type="InterPro" id="IPR027417">
    <property type="entry name" value="P-loop_NTPase"/>
</dbReference>
<protein>
    <recommendedName>
        <fullName evidence="13">Putative ATP-dependent RNA helicase DHX57</fullName>
        <ecNumber evidence="2">3.6.4.13</ecNumber>
    </recommendedName>
    <alternativeName>
        <fullName evidence="14">DEAH box protein 57</fullName>
    </alternativeName>
</protein>
<comment type="function">
    <text evidence="12">Probable ATP-binding RNA helicase.</text>
</comment>
<feature type="domain" description="Helicase C-terminal" evidence="19">
    <location>
        <begin position="711"/>
        <end position="891"/>
    </location>
</feature>
<dbReference type="Proteomes" id="UP001231518">
    <property type="component" value="Chromosome 3"/>
</dbReference>
<sequence>MDHESRQLAQDFFLREPADPRIRKAKVEPQEEDPHPNLKVEMQTVRLSSDSQKLVLETLRFIHGPDFKLGSASVYKDKGSNLGNRYWMERGNLIVQGGCDYSLTVKPEIETSEARLRAFALSKLERYNFHKVHCAEALEVAAENIEKALEILFLKYFQIDFQDRPEHAPNKNELIEMVNDERAVLDSIYDTSFKAKADHWVVKLDLDYLTKMYESKDVEVPKKKNTNYTGTVKTKQKEVCKLFLRGPCRFGAKCKFLHESKEEKTPEPVETKENTKITYELEIRFPENSVYPYQPPLIFFKTENKTKIIPELTFLKITLRLIDEAKLLAQEGIPCVYSLVELLNNEEDILNFIQFDTRTFPSTTDALFPQLIENSSVKKNLPSHYKKGGNKDSRANVNFDEIYRENKDIAKRFAEKRDNDRYNRMMSGRRKLPAWKKRNEILNTIKKSQVVVISGETGCGKSTQVPQYILDNWLENYNKDGPEHVEIVCTQPRRISAIGVADRVAEERVEKTGQVVGYQIRLESKVSSKTRLTFCTTGILLRRLEYDPQLTSVTHVLVDEVHERSEESDFLLLILRDLVKVRKDLTVILMSATLNAELFSEYFGKVPVMEIPGRTFPVEQLFLEDIMEITEYVLEENGPYARKVKKGDRKHDLELELETCDVRADANEPPKVSIRDDNLNIAQMVARYPRCSKTTCKNMYLMDSEKINLELVEHILTYIVKGDHEWPREGAILVFLPGIAEIMSLHDQLAESQTFSPKNGKYVLVPLHSTLSSEEQALVFRKPRPGVRKIVLSTNIAETSVTIDDCVFVVDCGRMKEKRFDSNRNMESLDLVWVSRANAKQRCGRAGRVMPGVCVHLFTSHRYNHHILPQPVPEIHRVPLEQLLLKIKILPLFQNMSIHEVLGKTVEPPLKQNIDGALSRLQDIGALDKAYNLTALGKHLAALPVDVRIGKLMLFGAIFCCVDSALTMAALKQNIDGALSRLQDIGALDKAYNLTALGKHLAALPVDVRIGKLMLFGAIFCCVDSALTMAAFLSHKSPFVAPFGKKNIDGALSRLQDIGALDKAYNLTALGKHLAALPVDVRIGKLMLFGAIFCCVDSALTMAAFLSHKSPFVAPFGKKTEADAKRREFACSQSDQLTTLRAYRKWQQAMKSSTHAALVFANENFLSHKTLMMLADIKHQLLGLLASIGFVPDMPALRKKMRKDSVASLTGDELNTNGNNDKLLAAILCAALYPNVVKVLTPEKSFHMQAAGAIPRQPTPDELKFKTKTDGYVALHPSSVNSTIGYFTSPYMVYQEKVKTSRVFIRECSMTKTDGYVALHPSSVNSTIGYFTSPYMVYQEKVKTSRVFIRECSMESRFQLTNTDGYVALHPSSVNSSIGYFTSPYMVYQEKVKTSRVFIRECSMVPQLPLVLFSGCTLAVELHSGTFIVSLEDGWIMFQVEKHEVAEMLKTIRVELINLLEEKINDPSLNLLHYEKGNRIIKTIVQIVTKD</sequence>
<dbReference type="SMART" id="SM00847">
    <property type="entry name" value="HA2"/>
    <property type="match status" value="3"/>
</dbReference>
<dbReference type="FunFam" id="3.40.50.300:FF:000284">
    <property type="entry name" value="probable ATP-dependent RNA helicase YTHDC2"/>
    <property type="match status" value="1"/>
</dbReference>
<evidence type="ECO:0000259" key="19">
    <source>
        <dbReference type="PROSITE" id="PS51194"/>
    </source>
</evidence>
<evidence type="ECO:0000256" key="10">
    <source>
        <dbReference type="ARBA" id="ARBA00023054"/>
    </source>
</evidence>
<keyword evidence="6" id="KW-0378">Hydrolase</keyword>
<dbReference type="Pfam" id="PF26026">
    <property type="entry name" value="RNA_hel_CTD"/>
    <property type="match status" value="1"/>
</dbReference>
<evidence type="ECO:0000256" key="2">
    <source>
        <dbReference type="ARBA" id="ARBA00012552"/>
    </source>
</evidence>
<dbReference type="GO" id="GO:0008270">
    <property type="term" value="F:zinc ion binding"/>
    <property type="evidence" value="ECO:0007669"/>
    <property type="project" value="UniProtKB-KW"/>
</dbReference>
<dbReference type="Gene3D" id="4.10.1000.10">
    <property type="entry name" value="Zinc finger, CCCH-type"/>
    <property type="match status" value="1"/>
</dbReference>
<reference evidence="20" key="1">
    <citation type="submission" date="2023-03" db="EMBL/GenBank/DDBJ databases">
        <title>Chromosome-level genomes of two armyworms, Mythimna separata and Mythimna loreyi, provide insights into the biosynthesis and reception of sex pheromones.</title>
        <authorList>
            <person name="Zhao H."/>
        </authorList>
    </citation>
    <scope>NUCLEOTIDE SEQUENCE</scope>
    <source>
        <strain evidence="20">BeijingLab</strain>
        <tissue evidence="20">Pupa</tissue>
    </source>
</reference>
<dbReference type="PANTHER" id="PTHR18934">
    <property type="entry name" value="ATP-DEPENDENT RNA HELICASE"/>
    <property type="match status" value="1"/>
</dbReference>
<dbReference type="Pfam" id="PF04408">
    <property type="entry name" value="WHD_HA2"/>
    <property type="match status" value="3"/>
</dbReference>
<keyword evidence="10" id="KW-0175">Coiled coil</keyword>
<keyword evidence="5 15" id="KW-0863">Zinc-finger</keyword>
<dbReference type="Pfam" id="PF07717">
    <property type="entry name" value="OB_NTP_bind"/>
    <property type="match status" value="2"/>
</dbReference>
<dbReference type="FunFam" id="3.40.50.300:FF:000325">
    <property type="entry name" value="ATP-dependent RNA helicase DHX29"/>
    <property type="match status" value="1"/>
</dbReference>
<dbReference type="InterPro" id="IPR000571">
    <property type="entry name" value="Znf_CCCH"/>
</dbReference>
<feature type="region of interest" description="Disordered" evidence="16">
    <location>
        <begin position="1"/>
        <end position="36"/>
    </location>
</feature>
<comment type="similarity">
    <text evidence="1">Belongs to the DEAD box helicase family. DEAH subfamily.</text>
</comment>
<dbReference type="InterPro" id="IPR014001">
    <property type="entry name" value="Helicase_ATP-bd"/>
</dbReference>
<dbReference type="Pfam" id="PF00271">
    <property type="entry name" value="Helicase_C"/>
    <property type="match status" value="1"/>
</dbReference>
<comment type="caution">
    <text evidence="20">The sequence shown here is derived from an EMBL/GenBank/DDBJ whole genome shotgun (WGS) entry which is preliminary data.</text>
</comment>
<dbReference type="InterPro" id="IPR006575">
    <property type="entry name" value="RWD_dom"/>
</dbReference>
<evidence type="ECO:0000256" key="8">
    <source>
        <dbReference type="ARBA" id="ARBA00022833"/>
    </source>
</evidence>
<evidence type="ECO:0000259" key="17">
    <source>
        <dbReference type="PROSITE" id="PS50103"/>
    </source>
</evidence>
<dbReference type="PROSITE" id="PS51194">
    <property type="entry name" value="HELICASE_CTER"/>
    <property type="match status" value="1"/>
</dbReference>
<evidence type="ECO:0000256" key="3">
    <source>
        <dbReference type="ARBA" id="ARBA00022723"/>
    </source>
</evidence>
<evidence type="ECO:0000313" key="21">
    <source>
        <dbReference type="Proteomes" id="UP001231518"/>
    </source>
</evidence>
<evidence type="ECO:0000313" key="20">
    <source>
        <dbReference type="EMBL" id="KAJ8720111.1"/>
    </source>
</evidence>
<dbReference type="PANTHER" id="PTHR18934:SF145">
    <property type="entry name" value="ATP-DEPENDENT RNA HELICASE DHX57-RELATED"/>
    <property type="match status" value="1"/>
</dbReference>
<dbReference type="InterPro" id="IPR059023">
    <property type="entry name" value="RNA_hel_CTD"/>
</dbReference>
<keyword evidence="4" id="KW-0547">Nucleotide-binding</keyword>
<evidence type="ECO:0000256" key="12">
    <source>
        <dbReference type="ARBA" id="ARBA00057709"/>
    </source>
</evidence>
<dbReference type="GO" id="GO:0016787">
    <property type="term" value="F:hydrolase activity"/>
    <property type="evidence" value="ECO:0007669"/>
    <property type="project" value="UniProtKB-KW"/>
</dbReference>
<feature type="zinc finger region" description="C3H1-type" evidence="15">
    <location>
        <begin position="234"/>
        <end position="261"/>
    </location>
</feature>
<evidence type="ECO:0000256" key="13">
    <source>
        <dbReference type="ARBA" id="ARBA00071682"/>
    </source>
</evidence>
<dbReference type="InterPro" id="IPR007502">
    <property type="entry name" value="Helicase-assoc_dom"/>
</dbReference>
<dbReference type="CDD" id="cd18791">
    <property type="entry name" value="SF2_C_RHA"/>
    <property type="match status" value="1"/>
</dbReference>
<dbReference type="InterPro" id="IPR048333">
    <property type="entry name" value="HA2_WH"/>
</dbReference>
<evidence type="ECO:0000256" key="14">
    <source>
        <dbReference type="ARBA" id="ARBA00083389"/>
    </source>
</evidence>
<dbReference type="PROSITE" id="PS51192">
    <property type="entry name" value="HELICASE_ATP_BIND_1"/>
    <property type="match status" value="1"/>
</dbReference>